<sequence>MFGFKKSKGKRNIRKKDDDQDGVATDESSGTTDIIRRVAATEIRTPTLKTATTPNLSFGADNSAEAIETKKLHSGFELDGTNKEGPISQNDTQEREYSREDMAALASETYRPKPTPLDETATPYPFSSEGIPDAHEIYLAKQLRRQRQAAGPVDVDMDVDGDNDSDGAEAGFRRSGGQDFISLSDGLSGSKIRGSQIDSHLDDGALVEGEDELDAVIVDKNERAEFNRTARRAKEESIEQAQEEDEPSDWEKEQLRNAGFSSTQLRQPRSGVHSHGLPKDEGGFEYDDTLLSFLLGQEKNQLALEKDQLQAAQAELSATKEALDTIVKNIAETQGQWNHFSSTNKTYDQEYQLGPADALLAKAAIPSRAETSEMNIVLKHSPAALNTAVPGFGDSGMYFDQRKRKLAEQAEQRAVTAPKYDQIFAGVVFYINGYTQPSHYELKLLLVERGGRFLHYLSKTQVTHIITSGLTMSKEKEFRNYKVVRPEWVVDSVGARKLLSWQKYSLFNGPHAELAARPPLFLDDVDKWSDLNASLSPRDMLENSNYEGYSRPPPAPTTNMLASTSSSRRQAPVSLNTIIIDRFDEGLNRSWVRKNLVTDKGFISRYYASSRLHHISVWKAEMKDYVAQLNRKRGTHLSAKDVEPGSALSYGRTIMHVDFDCFFVSASLLSHPQHAKKPVAVCHMQQQEPSDESGHGTMETPGGSSQIASCNYLARSFGVRNGMFMAQASQLCPSIVTVPYEFDTYKRMSKMFYDIVIEIADETQAVSIDEALLDVTHVVHQQYQGNAEALAQHIRRRVLESTQCTVSIGVGPSILLARIATAKAKPDGVRSLDIEQFLTMDLRTRDLPGIGHTVEESLASHSIKRVADIRAAPVNLLQSICGEKTATTLHNFSRGVDNRALEPDKPRKMFGAEIGWGVRLSNQHEADDFVTRLVEEVCRSMEAAKRIGGAVTLKIKKRQEAQGKPGKFLGHGICDSLSKSAMLPGMTSDFAKIAPVCIKLLLQMNVDPLDIRAVGIQVHKLASSESHTDVGDMLTKPKVGSGDGPRQNSSLLSELPSASQLDISVLSELPESIRQELQAAYQQINPNVDLGLNSSRSASISPEKRAQPSKASAAKRAVAGGVGTTRGRSRKLVFPTARPKDVTGKASLIDAFRKIESLDSIMPSQMDTDVWGHLPLNIRRELARDYVKTSAPKSLAATSSGAEANVGATTSAAKGKTPVNVVVSGPKLFGKQDIADVRALIKAWVDSSELGPYKEDVVEVGDYVEALVKHRSLFKAEDALKYLNFCTDGKHPAWTDAVAVVLDRANAVCKAMYSSSLCL</sequence>
<keyword evidence="1" id="KW-0808">Transferase</keyword>
<comment type="caution">
    <text evidence="1">The sequence shown here is derived from an EMBL/GenBank/DDBJ whole genome shotgun (WGS) entry which is preliminary data.</text>
</comment>
<gene>
    <name evidence="1" type="primary">REV1</name>
    <name evidence="1" type="ORF">H4S07_001837</name>
</gene>
<dbReference type="EMBL" id="JANBUP010000360">
    <property type="protein sequence ID" value="KAJ2811783.1"/>
    <property type="molecule type" value="Genomic_DNA"/>
</dbReference>
<name>A0ACC1LNC3_9FUNG</name>
<evidence type="ECO:0000313" key="2">
    <source>
        <dbReference type="Proteomes" id="UP001140096"/>
    </source>
</evidence>
<organism evidence="1 2">
    <name type="scientific">Coemansia furcata</name>
    <dbReference type="NCBI Taxonomy" id="417177"/>
    <lineage>
        <taxon>Eukaryota</taxon>
        <taxon>Fungi</taxon>
        <taxon>Fungi incertae sedis</taxon>
        <taxon>Zoopagomycota</taxon>
        <taxon>Kickxellomycotina</taxon>
        <taxon>Kickxellomycetes</taxon>
        <taxon>Kickxellales</taxon>
        <taxon>Kickxellaceae</taxon>
        <taxon>Coemansia</taxon>
    </lineage>
</organism>
<protein>
    <submittedName>
        <fullName evidence="1">Deoxycytidyl transferase</fullName>
    </submittedName>
</protein>
<proteinExistence type="predicted"/>
<reference evidence="1" key="1">
    <citation type="submission" date="2022-07" db="EMBL/GenBank/DDBJ databases">
        <title>Phylogenomic reconstructions and comparative analyses of Kickxellomycotina fungi.</title>
        <authorList>
            <person name="Reynolds N.K."/>
            <person name="Stajich J.E."/>
            <person name="Barry K."/>
            <person name="Grigoriev I.V."/>
            <person name="Crous P."/>
            <person name="Smith M.E."/>
        </authorList>
    </citation>
    <scope>NUCLEOTIDE SEQUENCE</scope>
    <source>
        <strain evidence="1">CBS 102833</strain>
    </source>
</reference>
<keyword evidence="2" id="KW-1185">Reference proteome</keyword>
<evidence type="ECO:0000313" key="1">
    <source>
        <dbReference type="EMBL" id="KAJ2811783.1"/>
    </source>
</evidence>
<dbReference type="Proteomes" id="UP001140096">
    <property type="component" value="Unassembled WGS sequence"/>
</dbReference>
<accession>A0ACC1LNC3</accession>